<gene>
    <name evidence="3" type="ORF">MMH89_04285</name>
</gene>
<reference evidence="3 4" key="1">
    <citation type="journal article" date="2022" name="Nat. Microbiol.">
        <title>The microbiome of a bacterivorous marine choanoflagellate contains a resource-demanding obligate bacterial associate.</title>
        <authorList>
            <person name="Needham D.M."/>
            <person name="Poirier C."/>
            <person name="Bachy C."/>
            <person name="George E.E."/>
            <person name="Wilken S."/>
            <person name="Yung C.C.M."/>
            <person name="Limardo A.J."/>
            <person name="Morando M."/>
            <person name="Sudek L."/>
            <person name="Malmstrom R.R."/>
            <person name="Keeling P.J."/>
            <person name="Santoro A.E."/>
            <person name="Worden A.Z."/>
        </authorList>
    </citation>
    <scope>NUCLEOTIDE SEQUENCE [LARGE SCALE GENOMIC DNA]</scope>
    <source>
        <strain evidence="3 4">Comchoano-1</strain>
    </source>
</reference>
<feature type="chain" id="PRO_5045543227" evidence="2">
    <location>
        <begin position="21"/>
        <end position="114"/>
    </location>
</feature>
<proteinExistence type="predicted"/>
<dbReference type="Proteomes" id="UP001055955">
    <property type="component" value="Chromosome"/>
</dbReference>
<protein>
    <submittedName>
        <fullName evidence="3">Uncharacterized protein</fullName>
    </submittedName>
</protein>
<dbReference type="EMBL" id="CP092900">
    <property type="protein sequence ID" value="UTC24436.1"/>
    <property type="molecule type" value="Genomic_DNA"/>
</dbReference>
<feature type="region of interest" description="Disordered" evidence="1">
    <location>
        <begin position="47"/>
        <end position="114"/>
    </location>
</feature>
<keyword evidence="4" id="KW-1185">Reference proteome</keyword>
<evidence type="ECO:0000313" key="3">
    <source>
        <dbReference type="EMBL" id="UTC24436.1"/>
    </source>
</evidence>
<feature type="compositionally biased region" description="Low complexity" evidence="1">
    <location>
        <begin position="86"/>
        <end position="97"/>
    </location>
</feature>
<feature type="compositionally biased region" description="Low complexity" evidence="1">
    <location>
        <begin position="49"/>
        <end position="61"/>
    </location>
</feature>
<organism evidence="3 4">
    <name type="scientific">Candidatus Comchoanobacter bicostacola</name>
    <dbReference type="NCBI Taxonomy" id="2919598"/>
    <lineage>
        <taxon>Bacteria</taxon>
        <taxon>Pseudomonadati</taxon>
        <taxon>Pseudomonadota</taxon>
        <taxon>Gammaproteobacteria</taxon>
        <taxon>Candidatus Comchoanobacterales</taxon>
        <taxon>Candidatus Comchoanobacteraceae</taxon>
        <taxon>Candidatus Comchoanobacter</taxon>
    </lineage>
</organism>
<evidence type="ECO:0000256" key="2">
    <source>
        <dbReference type="SAM" id="SignalP"/>
    </source>
</evidence>
<sequence length="114" mass="12963">MSKIKPLILTLLLVPTVSFARNYDAFCLNPPSTHARLLCKKIGRKQNYPSYAPKSSISSPKSTKESTQSFKTERIEKRNQEKQRMSSHSTPTAPTTHIEFKPYTRGAYTKKQTS</sequence>
<keyword evidence="2" id="KW-0732">Signal</keyword>
<evidence type="ECO:0000313" key="4">
    <source>
        <dbReference type="Proteomes" id="UP001055955"/>
    </source>
</evidence>
<feature type="signal peptide" evidence="2">
    <location>
        <begin position="1"/>
        <end position="20"/>
    </location>
</feature>
<dbReference type="RefSeq" id="WP_258568219.1">
    <property type="nucleotide sequence ID" value="NZ_CP092900.1"/>
</dbReference>
<name>A0ABY5DII9_9GAMM</name>
<evidence type="ECO:0000256" key="1">
    <source>
        <dbReference type="SAM" id="MobiDB-lite"/>
    </source>
</evidence>
<feature type="compositionally biased region" description="Basic and acidic residues" evidence="1">
    <location>
        <begin position="71"/>
        <end position="84"/>
    </location>
</feature>
<accession>A0ABY5DII9</accession>